<gene>
    <name evidence="2" type="ORF">Adt_39895</name>
</gene>
<evidence type="ECO:0000313" key="2">
    <source>
        <dbReference type="EMBL" id="KAL2471759.1"/>
    </source>
</evidence>
<evidence type="ECO:0000313" key="3">
    <source>
        <dbReference type="Proteomes" id="UP001604336"/>
    </source>
</evidence>
<dbReference type="EMBL" id="JBFOLK010000012">
    <property type="protein sequence ID" value="KAL2471759.1"/>
    <property type="molecule type" value="Genomic_DNA"/>
</dbReference>
<dbReference type="AlphaFoldDB" id="A0ABD1Q9J6"/>
<feature type="region of interest" description="Disordered" evidence="1">
    <location>
        <begin position="140"/>
        <end position="170"/>
    </location>
</feature>
<reference evidence="3" key="1">
    <citation type="submission" date="2024-07" db="EMBL/GenBank/DDBJ databases">
        <title>Two chromosome-level genome assemblies of Korean endemic species Abeliophyllum distichum and Forsythia ovata (Oleaceae).</title>
        <authorList>
            <person name="Jang H."/>
        </authorList>
    </citation>
    <scope>NUCLEOTIDE SEQUENCE [LARGE SCALE GENOMIC DNA]</scope>
</reference>
<name>A0ABD1Q9J6_9LAMI</name>
<evidence type="ECO:0008006" key="4">
    <source>
        <dbReference type="Google" id="ProtNLM"/>
    </source>
</evidence>
<protein>
    <recommendedName>
        <fullName evidence="4">Retrotransposon gag domain-containing protein</fullName>
    </recommendedName>
</protein>
<proteinExistence type="predicted"/>
<evidence type="ECO:0000256" key="1">
    <source>
        <dbReference type="SAM" id="MobiDB-lite"/>
    </source>
</evidence>
<sequence length="170" mass="20097">MRAKDKKYDRSTKLNDYLRTFVDFVRLQVSIDSVMYRAFLPTLMRKARNWVANLSPKSICTFDDFYKKFATYFAINKATLKIKDLQMSTVVTDIMNGTRSHSFKMLLSKNPFDMMHELVRRGYKYVDADEAFFITEGIKDRKEPKSNKRKTQDKPKPKPRDDKGKHEAIF</sequence>
<organism evidence="2 3">
    <name type="scientific">Abeliophyllum distichum</name>
    <dbReference type="NCBI Taxonomy" id="126358"/>
    <lineage>
        <taxon>Eukaryota</taxon>
        <taxon>Viridiplantae</taxon>
        <taxon>Streptophyta</taxon>
        <taxon>Embryophyta</taxon>
        <taxon>Tracheophyta</taxon>
        <taxon>Spermatophyta</taxon>
        <taxon>Magnoliopsida</taxon>
        <taxon>eudicotyledons</taxon>
        <taxon>Gunneridae</taxon>
        <taxon>Pentapetalae</taxon>
        <taxon>asterids</taxon>
        <taxon>lamiids</taxon>
        <taxon>Lamiales</taxon>
        <taxon>Oleaceae</taxon>
        <taxon>Forsythieae</taxon>
        <taxon>Abeliophyllum</taxon>
    </lineage>
</organism>
<dbReference type="Proteomes" id="UP001604336">
    <property type="component" value="Unassembled WGS sequence"/>
</dbReference>
<accession>A0ABD1Q9J6</accession>
<keyword evidence="3" id="KW-1185">Reference proteome</keyword>
<comment type="caution">
    <text evidence="2">The sequence shown here is derived from an EMBL/GenBank/DDBJ whole genome shotgun (WGS) entry which is preliminary data.</text>
</comment>